<sequence length="40" mass="4566">MAVRKLSPKAPKNNMNPSNRIAEQAENQTVPEKARNKEQF</sequence>
<accession>A0AAN0T301</accession>
<name>A0AAN0T301_HEYCO</name>
<evidence type="ECO:0000313" key="3">
    <source>
        <dbReference type="Proteomes" id="UP000032024"/>
    </source>
</evidence>
<proteinExistence type="predicted"/>
<gene>
    <name evidence="2" type="ORF">SB48_HM08orf00302</name>
</gene>
<dbReference type="Proteomes" id="UP000032024">
    <property type="component" value="Chromosome"/>
</dbReference>
<evidence type="ECO:0000313" key="2">
    <source>
        <dbReference type="EMBL" id="AJO20994.1"/>
    </source>
</evidence>
<protein>
    <submittedName>
        <fullName evidence="2">Uncharacterized protein</fullName>
    </submittedName>
</protein>
<dbReference type="EMBL" id="CP010525">
    <property type="protein sequence ID" value="AJO20994.1"/>
    <property type="molecule type" value="Genomic_DNA"/>
</dbReference>
<feature type="region of interest" description="Disordered" evidence="1">
    <location>
        <begin position="1"/>
        <end position="40"/>
    </location>
</feature>
<organism evidence="2 3">
    <name type="scientific">Heyndrickxia coagulans</name>
    <name type="common">Weizmannia coagulans</name>
    <dbReference type="NCBI Taxonomy" id="1398"/>
    <lineage>
        <taxon>Bacteria</taxon>
        <taxon>Bacillati</taxon>
        <taxon>Bacillota</taxon>
        <taxon>Bacilli</taxon>
        <taxon>Bacillales</taxon>
        <taxon>Bacillaceae</taxon>
        <taxon>Heyndrickxia</taxon>
    </lineage>
</organism>
<feature type="compositionally biased region" description="Polar residues" evidence="1">
    <location>
        <begin position="13"/>
        <end position="30"/>
    </location>
</feature>
<reference evidence="3" key="1">
    <citation type="submission" date="2015-01" db="EMBL/GenBank/DDBJ databases">
        <title>Comparative genome analysis of Bacillus coagulans HM-08, Clostridium butyricum HM-68, Bacillus subtilis HM-66 and Bacillus paralicheniformis BL-09.</title>
        <authorList>
            <person name="Zhang H."/>
        </authorList>
    </citation>
    <scope>NUCLEOTIDE SEQUENCE [LARGE SCALE GENOMIC DNA]</scope>
    <source>
        <strain evidence="3">HM-08</strain>
    </source>
</reference>
<dbReference type="AlphaFoldDB" id="A0AAN0T301"/>
<keyword evidence="3" id="KW-1185">Reference proteome</keyword>
<evidence type="ECO:0000256" key="1">
    <source>
        <dbReference type="SAM" id="MobiDB-lite"/>
    </source>
</evidence>